<organism evidence="2 3">
    <name type="scientific">Mycolicibacterium llatzerense</name>
    <dbReference type="NCBI Taxonomy" id="280871"/>
    <lineage>
        <taxon>Bacteria</taxon>
        <taxon>Bacillati</taxon>
        <taxon>Actinomycetota</taxon>
        <taxon>Actinomycetes</taxon>
        <taxon>Mycobacteriales</taxon>
        <taxon>Mycobacteriaceae</taxon>
        <taxon>Mycolicibacterium</taxon>
    </lineage>
</organism>
<comment type="caution">
    <text evidence="2">The sequence shown here is derived from an EMBL/GenBank/DDBJ whole genome shotgun (WGS) entry which is preliminary data.</text>
</comment>
<dbReference type="EMBL" id="JXST01000010">
    <property type="protein sequence ID" value="KIU17298.1"/>
    <property type="molecule type" value="Genomic_DNA"/>
</dbReference>
<dbReference type="Gene3D" id="3.10.450.50">
    <property type="match status" value="1"/>
</dbReference>
<keyword evidence="3" id="KW-1185">Reference proteome</keyword>
<dbReference type="PATRIC" id="fig|280871.6.peg.1981"/>
<dbReference type="Pfam" id="PF13577">
    <property type="entry name" value="SnoaL_4"/>
    <property type="match status" value="1"/>
</dbReference>
<name>A0A0D1J6U1_9MYCO</name>
<dbReference type="InterPro" id="IPR037401">
    <property type="entry name" value="SnoaL-like"/>
</dbReference>
<reference evidence="2 3" key="1">
    <citation type="submission" date="2015-01" db="EMBL/GenBank/DDBJ databases">
        <title>Genome sequence of Mycobacterium llatzerense and Mycobacterium immunogenum recovered from brain abscess.</title>
        <authorList>
            <person name="Greninger A.L."/>
            <person name="Langelier C."/>
            <person name="Cunningham G."/>
            <person name="Chiu C.Y."/>
            <person name="Miller S."/>
        </authorList>
    </citation>
    <scope>NUCLEOTIDE SEQUENCE [LARGE SCALE GENOMIC DNA]</scope>
    <source>
        <strain evidence="2 3">CLUC14</strain>
    </source>
</reference>
<evidence type="ECO:0000313" key="3">
    <source>
        <dbReference type="Proteomes" id="UP000032221"/>
    </source>
</evidence>
<dbReference type="STRING" id="280871.TL10_09575"/>
<dbReference type="AlphaFoldDB" id="A0A0D1J6U1"/>
<proteinExistence type="predicted"/>
<accession>A0A0D1J6U1</accession>
<evidence type="ECO:0000259" key="1">
    <source>
        <dbReference type="Pfam" id="PF13577"/>
    </source>
</evidence>
<protein>
    <submittedName>
        <fullName evidence="2">Bile-acid 7-alpha-dehydratase</fullName>
    </submittedName>
</protein>
<dbReference type="InterPro" id="IPR032710">
    <property type="entry name" value="NTF2-like_dom_sf"/>
</dbReference>
<dbReference type="Proteomes" id="UP000032221">
    <property type="component" value="Unassembled WGS sequence"/>
</dbReference>
<evidence type="ECO:0000313" key="2">
    <source>
        <dbReference type="EMBL" id="KIU17298.1"/>
    </source>
</evidence>
<gene>
    <name evidence="2" type="ORF">TL10_09575</name>
</gene>
<sequence length="156" mass="17755">MSNLAAIADIQRLKYRYFRSLDLKEWDTFGDCLTADVVTRYGTHAMGEPVHYEGRSDVVDFMRTNLDNGIITTHIASHPEIDIDSDTTAHGSWVFEDTVIVPGHAMIRGSGYYSDTYRKDEDGSWRIASTGYQRIYEALVPLEDLPSFKLLANRWA</sequence>
<feature type="domain" description="SnoaL-like" evidence="1">
    <location>
        <begin position="4"/>
        <end position="129"/>
    </location>
</feature>
<dbReference type="OrthoDB" id="4941530at2"/>
<dbReference type="RefSeq" id="WP_043394733.1">
    <property type="nucleotide sequence ID" value="NZ_BAAARC010000027.1"/>
</dbReference>
<dbReference type="SUPFAM" id="SSF54427">
    <property type="entry name" value="NTF2-like"/>
    <property type="match status" value="1"/>
</dbReference>
<dbReference type="CDD" id="cd00531">
    <property type="entry name" value="NTF2_like"/>
    <property type="match status" value="1"/>
</dbReference>